<dbReference type="PROSITE" id="PS51126">
    <property type="entry name" value="DILUTE"/>
    <property type="match status" value="1"/>
</dbReference>
<dbReference type="GO" id="GO:0007165">
    <property type="term" value="P:signal transduction"/>
    <property type="evidence" value="ECO:0007669"/>
    <property type="project" value="InterPro"/>
</dbReference>
<dbReference type="Gene3D" id="2.60.200.20">
    <property type="match status" value="1"/>
</dbReference>
<organism evidence="2">
    <name type="scientific">Cyprideis torosa</name>
    <dbReference type="NCBI Taxonomy" id="163714"/>
    <lineage>
        <taxon>Eukaryota</taxon>
        <taxon>Metazoa</taxon>
        <taxon>Ecdysozoa</taxon>
        <taxon>Arthropoda</taxon>
        <taxon>Crustacea</taxon>
        <taxon>Oligostraca</taxon>
        <taxon>Ostracoda</taxon>
        <taxon>Podocopa</taxon>
        <taxon>Podocopida</taxon>
        <taxon>Cytherocopina</taxon>
        <taxon>Cytheroidea</taxon>
        <taxon>Cytherideidae</taxon>
        <taxon>Cyprideis</taxon>
    </lineage>
</organism>
<name>A0A7R8WFX3_9CRUS</name>
<dbReference type="Pfam" id="PF00788">
    <property type="entry name" value="RA"/>
    <property type="match status" value="2"/>
</dbReference>
<dbReference type="GO" id="GO:0005912">
    <property type="term" value="C:adherens junction"/>
    <property type="evidence" value="ECO:0007669"/>
    <property type="project" value="TreeGrafter"/>
</dbReference>
<dbReference type="OrthoDB" id="6260541at2759"/>
<dbReference type="GO" id="GO:0032880">
    <property type="term" value="P:regulation of protein localization"/>
    <property type="evidence" value="ECO:0007669"/>
    <property type="project" value="TreeGrafter"/>
</dbReference>
<evidence type="ECO:0000256" key="1">
    <source>
        <dbReference type="SAM" id="MobiDB-lite"/>
    </source>
</evidence>
<dbReference type="GO" id="GO:0050839">
    <property type="term" value="F:cell adhesion molecule binding"/>
    <property type="evidence" value="ECO:0007669"/>
    <property type="project" value="TreeGrafter"/>
</dbReference>
<dbReference type="SUPFAM" id="SSF49879">
    <property type="entry name" value="SMAD/FHA domain"/>
    <property type="match status" value="1"/>
</dbReference>
<dbReference type="Pfam" id="PF00498">
    <property type="entry name" value="FHA"/>
    <property type="match status" value="1"/>
</dbReference>
<dbReference type="InterPro" id="IPR029071">
    <property type="entry name" value="Ubiquitin-like_domsf"/>
</dbReference>
<dbReference type="PANTHER" id="PTHR10398">
    <property type="entry name" value="AFADIN"/>
    <property type="match status" value="1"/>
</dbReference>
<feature type="region of interest" description="Disordered" evidence="1">
    <location>
        <begin position="522"/>
        <end position="542"/>
    </location>
</feature>
<dbReference type="InterPro" id="IPR000159">
    <property type="entry name" value="RA_dom"/>
</dbReference>
<accession>A0A7R8WFX3</accession>
<dbReference type="PROSITE" id="PS50200">
    <property type="entry name" value="RA"/>
    <property type="match status" value="2"/>
</dbReference>
<evidence type="ECO:0000313" key="2">
    <source>
        <dbReference type="EMBL" id="CAD7229641.1"/>
    </source>
</evidence>
<feature type="region of interest" description="Disordered" evidence="1">
    <location>
        <begin position="344"/>
        <end position="368"/>
    </location>
</feature>
<reference evidence="2" key="1">
    <citation type="submission" date="2020-11" db="EMBL/GenBank/DDBJ databases">
        <authorList>
            <person name="Tran Van P."/>
        </authorList>
    </citation>
    <scope>NUCLEOTIDE SEQUENCE</scope>
</reference>
<feature type="compositionally biased region" description="Basic and acidic residues" evidence="1">
    <location>
        <begin position="170"/>
        <end position="179"/>
    </location>
</feature>
<gene>
    <name evidence="2" type="ORF">CTOB1V02_LOCUS7510</name>
</gene>
<dbReference type="InterPro" id="IPR008984">
    <property type="entry name" value="SMAD_FHA_dom_sf"/>
</dbReference>
<dbReference type="SMART" id="SM00314">
    <property type="entry name" value="RA"/>
    <property type="match status" value="2"/>
</dbReference>
<dbReference type="PANTHER" id="PTHR10398:SF2">
    <property type="entry name" value="AFADIN"/>
    <property type="match status" value="1"/>
</dbReference>
<dbReference type="InterPro" id="IPR000253">
    <property type="entry name" value="FHA_dom"/>
</dbReference>
<feature type="compositionally biased region" description="Polar residues" evidence="1">
    <location>
        <begin position="522"/>
        <end position="539"/>
    </location>
</feature>
<protein>
    <submittedName>
        <fullName evidence="2">Uncharacterized protein</fullName>
    </submittedName>
</protein>
<dbReference type="CDD" id="cd01782">
    <property type="entry name" value="RA1_Afadin"/>
    <property type="match status" value="1"/>
</dbReference>
<dbReference type="EMBL" id="OB662191">
    <property type="protein sequence ID" value="CAD7229641.1"/>
    <property type="molecule type" value="Genomic_DNA"/>
</dbReference>
<dbReference type="AlphaFoldDB" id="A0A7R8WFX3"/>
<dbReference type="CDD" id="cd01781">
    <property type="entry name" value="RA2_Afadin"/>
    <property type="match status" value="1"/>
</dbReference>
<dbReference type="CDD" id="cd22711">
    <property type="entry name" value="FHA_AFDN"/>
    <property type="match status" value="1"/>
</dbReference>
<dbReference type="Gene3D" id="3.10.20.90">
    <property type="entry name" value="Phosphatidylinositol 3-kinase Catalytic Subunit, Chain A, domain 1"/>
    <property type="match status" value="2"/>
</dbReference>
<proteinExistence type="predicted"/>
<feature type="region of interest" description="Disordered" evidence="1">
    <location>
        <begin position="139"/>
        <end position="196"/>
    </location>
</feature>
<dbReference type="InterPro" id="IPR002710">
    <property type="entry name" value="Dilute_dom"/>
</dbReference>
<sequence length="888" mass="100238">MDDMVRRNTDRETLCQVIQQWNANRLDLFALTNPNENLEFQGVMRFYFQDIGQKVATKCVRVSSVQSTKEIIDCLIEKFRPDMRMLTIPDYALYEIHENGDERRLGQEEKPLLVQLNWHRDDREGRFLLRRIDGATPIFPPMGDESQFRRKLSKREKKQLKKQEKLRRLKSGDSPEHGHHGSMSEQGGTLRGDGSSVAEKLYSELPETSFTRSISNPEAVMRRRRQQKLERKLQLFRSRDGGPDTGGTLKIYGESLCREVPYKTLLLSVHDTAINIVQEMLDKYGIPREEAPNYCLVEVQVPDPPPGSGGSPQAPREYILDDDECPLAILMTQTGSITFHVRRRPPDHMARRRKKKQKQAFDAQGRPLTGDDALPYFLELQPDGTEIRTQAPMRHRLQLNVTEVGCERGNSAGGALLQLFGPGVQSRHCVLAHMEGIVTVTPCSRDAETFVNGQRIYETTLLQHGAIVRFGSSRTFRFMDPMYEDRQPRPPSGSLERGSFASSNLETTFDPEGNVDTVSVGSYQPHNDSRRSWASQHSRSMAPLGTDPILPATLELPEETEEQVLLGLTTSPDPNSTPFKLAPTYSLYMVARYRASVHFRPDLSPPERAIRLTHTLTKASRMIEHTVQAAARDASSLSFWMANSSELLHFLKSDRHISAYSLDAQDILAESVQAAFGFLVDALQVDLDAYLPGILSEDPLGPTGDTRADRMDPILTTLSGTMGLLRRCRVNAALTIQLFSHLFHFLNRWVFNKSPKWTAEDLASLCSACFKLNSLQLNHLLSQYQPEEGEPQVPPEQVDKVVRVCEVSVDELLRADGRPVRLEEEPELSLPFVLPEDGYSCEILRGIPQGLPEFLAPLQSNGLCRLIPQPTSSGYWTVYMGSIDQRVE</sequence>
<dbReference type="SUPFAM" id="SSF54236">
    <property type="entry name" value="Ubiquitin-like"/>
    <property type="match status" value="2"/>
</dbReference>
<feature type="compositionally biased region" description="Basic residues" evidence="1">
    <location>
        <begin position="149"/>
        <end position="169"/>
    </location>
</feature>
<dbReference type="InterPro" id="IPR028842">
    <property type="entry name" value="Afadin"/>
</dbReference>